<organism evidence="2 3">
    <name type="scientific">Bos mutus</name>
    <name type="common">wild yak</name>
    <dbReference type="NCBI Taxonomy" id="72004"/>
    <lineage>
        <taxon>Eukaryota</taxon>
        <taxon>Metazoa</taxon>
        <taxon>Chordata</taxon>
        <taxon>Craniata</taxon>
        <taxon>Vertebrata</taxon>
        <taxon>Euteleostomi</taxon>
        <taxon>Mammalia</taxon>
        <taxon>Eutheria</taxon>
        <taxon>Laurasiatheria</taxon>
        <taxon>Artiodactyla</taxon>
        <taxon>Ruminantia</taxon>
        <taxon>Pecora</taxon>
        <taxon>Bovidae</taxon>
        <taxon>Bovinae</taxon>
        <taxon>Bos</taxon>
    </lineage>
</organism>
<feature type="compositionally biased region" description="Basic and acidic residues" evidence="1">
    <location>
        <begin position="162"/>
        <end position="173"/>
    </location>
</feature>
<feature type="region of interest" description="Disordered" evidence="1">
    <location>
        <begin position="131"/>
        <end position="175"/>
    </location>
</feature>
<comment type="caution">
    <text evidence="2">The sequence shown here is derived from an EMBL/GenBank/DDBJ whole genome shotgun (WGS) entry which is preliminary data.</text>
</comment>
<dbReference type="Proteomes" id="UP000322234">
    <property type="component" value="Unassembled WGS sequence"/>
</dbReference>
<dbReference type="AlphaFoldDB" id="A0A6B0SCD6"/>
<evidence type="ECO:0000313" key="2">
    <source>
        <dbReference type="EMBL" id="MXQ97686.1"/>
    </source>
</evidence>
<gene>
    <name evidence="2" type="ORF">E5288_WYG007417</name>
</gene>
<keyword evidence="3" id="KW-1185">Reference proteome</keyword>
<sequence>MARRFRAREEPAGPSAGTVLPLPARCPSPAAGRPPGLPPFSCQVSGERVWASDSCRTPRLQSNQKANLETCSLKILYQFIDVRQNVNVDCDRALLSSLKFVVARDRRLKMTAWNVPEEGLSCDVEMEAFTREAPRLSTPGASWDSENPEGRSRRSALTQEEPGAREAAPEHPGFRKHLSVSADLPQGQRVPATNGFRRYVVEEIREAELTEAEWKPEGPLLAAPRPVHPGLSASPPIISAPPAAPGRPEEEQGGTLRAQDGPGPKKVGKLRPRSPGPGRETGPLGRTRAVLPKHLTVGLTRRGRPLWIRSLSCGCTAVSGAAVSRGTFVQGRAGWGTSAAPLEKDPQTPPLWARPASAASLLTLPLPAGLRNPDPTGSSVETPPCFKDMLNVFDIEHVSQGPR</sequence>
<protein>
    <submittedName>
        <fullName evidence="2">Uncharacterized protein</fullName>
    </submittedName>
</protein>
<evidence type="ECO:0000256" key="1">
    <source>
        <dbReference type="SAM" id="MobiDB-lite"/>
    </source>
</evidence>
<name>A0A6B0SCD6_9CETA</name>
<accession>A0A6B0SCD6</accession>
<dbReference type="EMBL" id="VBQZ03000199">
    <property type="protein sequence ID" value="MXQ97686.1"/>
    <property type="molecule type" value="Genomic_DNA"/>
</dbReference>
<proteinExistence type="predicted"/>
<evidence type="ECO:0000313" key="3">
    <source>
        <dbReference type="Proteomes" id="UP000322234"/>
    </source>
</evidence>
<feature type="region of interest" description="Disordered" evidence="1">
    <location>
        <begin position="1"/>
        <end position="30"/>
    </location>
</feature>
<feature type="region of interest" description="Disordered" evidence="1">
    <location>
        <begin position="219"/>
        <end position="286"/>
    </location>
</feature>
<reference evidence="2" key="1">
    <citation type="submission" date="2019-10" db="EMBL/GenBank/DDBJ databases">
        <title>The sequence and de novo assembly of the wild yak genome.</title>
        <authorList>
            <person name="Liu Y."/>
        </authorList>
    </citation>
    <scope>NUCLEOTIDE SEQUENCE [LARGE SCALE GENOMIC DNA]</scope>
    <source>
        <strain evidence="2">WY2019</strain>
    </source>
</reference>